<accession>A0AAU7U5U1</accession>
<name>A0AAU7U5U1_9DEIO</name>
<gene>
    <name evidence="2" type="ORF">ABOD76_01905</name>
</gene>
<protein>
    <recommendedName>
        <fullName evidence="3">N-acetyltransferase domain-containing protein</fullName>
    </recommendedName>
</protein>
<organism evidence="2">
    <name type="scientific">Deinococcus sonorensis KR-87</name>
    <dbReference type="NCBI Taxonomy" id="694439"/>
    <lineage>
        <taxon>Bacteria</taxon>
        <taxon>Thermotogati</taxon>
        <taxon>Deinococcota</taxon>
        <taxon>Deinococci</taxon>
        <taxon>Deinococcales</taxon>
        <taxon>Deinococcaceae</taxon>
        <taxon>Deinococcus</taxon>
    </lineage>
</organism>
<dbReference type="KEGG" id="dsc:ABOD76_01905"/>
<dbReference type="AlphaFoldDB" id="A0AAU7U5U1"/>
<proteinExistence type="predicted"/>
<evidence type="ECO:0000256" key="1">
    <source>
        <dbReference type="SAM" id="MobiDB-lite"/>
    </source>
</evidence>
<geneLocation type="plasmid" evidence="2">
    <name>pDson01</name>
</geneLocation>
<reference evidence="2" key="1">
    <citation type="submission" date="2024-06" db="EMBL/GenBank/DDBJ databases">
        <title>Draft Genome Sequence of Deinococcus sonorensis Type Strain KR-87, a Biofilm Producing Representative of the Genus Deinococcus.</title>
        <authorList>
            <person name="Boren L.S."/>
            <person name="Grosso R.A."/>
            <person name="Hugenberg-Cox A.N."/>
            <person name="Hill J.T.E."/>
            <person name="Albert C.M."/>
            <person name="Tuohy J.M."/>
        </authorList>
    </citation>
    <scope>NUCLEOTIDE SEQUENCE</scope>
    <source>
        <strain evidence="2">KR-87</strain>
        <plasmid evidence="2">pDson01</plasmid>
    </source>
</reference>
<feature type="region of interest" description="Disordered" evidence="1">
    <location>
        <begin position="319"/>
        <end position="350"/>
    </location>
</feature>
<keyword evidence="2" id="KW-0614">Plasmid</keyword>
<dbReference type="RefSeq" id="WP_350241604.1">
    <property type="nucleotide sequence ID" value="NZ_CP158297.1"/>
</dbReference>
<dbReference type="EMBL" id="CP158297">
    <property type="protein sequence ID" value="XBV83829.1"/>
    <property type="molecule type" value="Genomic_DNA"/>
</dbReference>
<evidence type="ECO:0008006" key="3">
    <source>
        <dbReference type="Google" id="ProtNLM"/>
    </source>
</evidence>
<evidence type="ECO:0000313" key="2">
    <source>
        <dbReference type="EMBL" id="XBV83829.1"/>
    </source>
</evidence>
<sequence>MKRQRLTFPIVKAKDRLRVEAFFQTHLPEFPEAIHTLWTRFHPVAQSLGIMTSEAWLALADGQLVGLGVLQHSTGTTWRALLLCDPAWATRVLPAMHNALTDTIFTFRHILPANRRPSIDLVLAVVPDSPHQELYNTLYARERWLRIGHQCDLVLNPGMARPDPQGLTDARLNAAAQGITIRPLSSWPATQRPAEVRVALESEVGALLDHKSVLVALDHEVPVALNALIKGEAGREVMLSTQPYWLQMPTRPDHLVEDALVATLLEASRVKRSSTLVLKTSRRAHYIEWLASLGSHPEVGHGLTTWRFDFSTITKAGADAKQVINQPPESPSGAPASDEDREDPGNESSS</sequence>